<evidence type="ECO:0000313" key="1">
    <source>
        <dbReference type="EMBL" id="CRL92501.1"/>
    </source>
</evidence>
<organism evidence="1 2">
    <name type="scientific">Neisseria meningitidis serogroup B</name>
    <dbReference type="NCBI Taxonomy" id="491"/>
    <lineage>
        <taxon>Bacteria</taxon>
        <taxon>Pseudomonadati</taxon>
        <taxon>Pseudomonadota</taxon>
        <taxon>Betaproteobacteria</taxon>
        <taxon>Neisseriales</taxon>
        <taxon>Neisseriaceae</taxon>
        <taxon>Neisseria</taxon>
    </lineage>
</organism>
<name>A0A0H5DME0_NEIMI</name>
<reference evidence="1 2" key="1">
    <citation type="submission" date="2014-11" db="EMBL/GenBank/DDBJ databases">
        <authorList>
            <person name="Diene M.Seydina."/>
        </authorList>
    </citation>
    <scope>NUCLEOTIDE SEQUENCE [LARGE SCALE GENOMIC DNA]</scope>
    <source>
        <strain evidence="1 2">Neisseria meningitidis CHUV</strain>
    </source>
</reference>
<dbReference type="AlphaFoldDB" id="A0A0H5DME0"/>
<dbReference type="EMBL" id="CVTF01000123">
    <property type="protein sequence ID" value="CRL92501.1"/>
    <property type="molecule type" value="Genomic_DNA"/>
</dbReference>
<evidence type="ECO:0000313" key="2">
    <source>
        <dbReference type="Proteomes" id="UP000182715"/>
    </source>
</evidence>
<sequence length="40" mass="4511">MSATVILADRFQSKQQMPSELLSDGICFVGIWTKGRVFCF</sequence>
<proteinExistence type="predicted"/>
<protein>
    <submittedName>
        <fullName evidence="1">Uncharacterized protein</fullName>
    </submittedName>
</protein>
<accession>A0A0H5DME0</accession>
<dbReference type="Proteomes" id="UP000182715">
    <property type="component" value="Unassembled WGS sequence"/>
</dbReference>